<sequence length="49" mass="5660">MIFKPRTESSESKACNILNVTMNSEKREKWDMTASKKGYEGKNSLTLYL</sequence>
<reference evidence="2" key="1">
    <citation type="submission" date="2016-10" db="EMBL/GenBank/DDBJ databases">
        <authorList>
            <person name="Varghese N."/>
            <person name="Submissions S."/>
        </authorList>
    </citation>
    <scope>NUCLEOTIDE SEQUENCE [LARGE SCALE GENOMIC DNA]</scope>
    <source>
        <strain evidence="2">SP</strain>
    </source>
</reference>
<gene>
    <name evidence="1" type="ORF">SAMN05421736_109160</name>
</gene>
<evidence type="ECO:0000313" key="1">
    <source>
        <dbReference type="EMBL" id="SDZ31466.1"/>
    </source>
</evidence>
<accession>A0A1H3S0E3</accession>
<keyword evidence="2" id="KW-1185">Reference proteome</keyword>
<organism evidence="1 2">
    <name type="scientific">Evansella caseinilytica</name>
    <dbReference type="NCBI Taxonomy" id="1503961"/>
    <lineage>
        <taxon>Bacteria</taxon>
        <taxon>Bacillati</taxon>
        <taxon>Bacillota</taxon>
        <taxon>Bacilli</taxon>
        <taxon>Bacillales</taxon>
        <taxon>Bacillaceae</taxon>
        <taxon>Evansella</taxon>
    </lineage>
</organism>
<protein>
    <submittedName>
        <fullName evidence="1">Uncharacterized protein</fullName>
    </submittedName>
</protein>
<evidence type="ECO:0000313" key="2">
    <source>
        <dbReference type="Proteomes" id="UP000198935"/>
    </source>
</evidence>
<dbReference type="EMBL" id="FNPI01000009">
    <property type="protein sequence ID" value="SDZ31466.1"/>
    <property type="molecule type" value="Genomic_DNA"/>
</dbReference>
<proteinExistence type="predicted"/>
<dbReference type="AlphaFoldDB" id="A0A1H3S0E3"/>
<dbReference type="Proteomes" id="UP000198935">
    <property type="component" value="Unassembled WGS sequence"/>
</dbReference>
<name>A0A1H3S0E3_9BACI</name>